<dbReference type="FunFam" id="2.170.260.10:FF:000002">
    <property type="entry name" value="Putative Endoribonuclease Dicer"/>
    <property type="match status" value="1"/>
</dbReference>
<feature type="domain" description="Helicase C-terminal" evidence="26">
    <location>
        <begin position="610"/>
        <end position="753"/>
    </location>
</feature>
<keyword evidence="17 21" id="KW-0694">RNA-binding</keyword>
<dbReference type="GO" id="GO:0004525">
    <property type="term" value="F:ribonuclease III activity"/>
    <property type="evidence" value="ECO:0007669"/>
    <property type="project" value="UniProtKB-EC"/>
</dbReference>
<dbReference type="SMART" id="SM00535">
    <property type="entry name" value="RIBOc"/>
    <property type="match status" value="2"/>
</dbReference>
<evidence type="ECO:0000256" key="9">
    <source>
        <dbReference type="ARBA" id="ARBA00022723"/>
    </source>
</evidence>
<dbReference type="Proteomes" id="UP001372834">
    <property type="component" value="Unassembled WGS sequence"/>
</dbReference>
<keyword evidence="14" id="KW-0347">Helicase</keyword>
<keyword evidence="12" id="KW-0255">Endonuclease</keyword>
<dbReference type="SUPFAM" id="SSF54768">
    <property type="entry name" value="dsRNA-binding domain-like"/>
    <property type="match status" value="1"/>
</dbReference>
<dbReference type="CDD" id="cd02843">
    <property type="entry name" value="PAZ_dicer_like"/>
    <property type="match status" value="1"/>
</dbReference>
<dbReference type="PROSITE" id="PS00517">
    <property type="entry name" value="RNASE_3_1"/>
    <property type="match status" value="1"/>
</dbReference>
<accession>A0AAN8PIQ6</accession>
<dbReference type="Pfam" id="PF20932">
    <property type="entry name" value="Dicer_dsRBD"/>
    <property type="match status" value="1"/>
</dbReference>
<evidence type="ECO:0000259" key="25">
    <source>
        <dbReference type="PROSITE" id="PS51192"/>
    </source>
</evidence>
<dbReference type="PROSITE" id="PS51194">
    <property type="entry name" value="HELICASE_CTER"/>
    <property type="match status" value="1"/>
</dbReference>
<dbReference type="InterPro" id="IPR003100">
    <property type="entry name" value="PAZ_dom"/>
</dbReference>
<dbReference type="InterPro" id="IPR027417">
    <property type="entry name" value="P-loop_NTPase"/>
</dbReference>
<dbReference type="GO" id="GO:0031054">
    <property type="term" value="P:pre-miRNA processing"/>
    <property type="evidence" value="ECO:0007669"/>
    <property type="project" value="InterPro"/>
</dbReference>
<keyword evidence="19" id="KW-0464">Manganese</keyword>
<evidence type="ECO:0000256" key="18">
    <source>
        <dbReference type="ARBA" id="ARBA00023158"/>
    </source>
</evidence>
<evidence type="ECO:0000256" key="10">
    <source>
        <dbReference type="ARBA" id="ARBA00022737"/>
    </source>
</evidence>
<gene>
    <name evidence="28" type="ORF">RUM43_013850</name>
</gene>
<keyword evidence="16" id="KW-0460">Magnesium</keyword>
<evidence type="ECO:0000259" key="23">
    <source>
        <dbReference type="PROSITE" id="PS50142"/>
    </source>
</evidence>
<evidence type="ECO:0000313" key="29">
    <source>
        <dbReference type="Proteomes" id="UP001372834"/>
    </source>
</evidence>
<keyword evidence="18" id="KW-0943">RNA-mediated gene silencing</keyword>
<evidence type="ECO:0000256" key="4">
    <source>
        <dbReference type="ARBA" id="ARBA00004496"/>
    </source>
</evidence>
<dbReference type="PROSITE" id="PS51327">
    <property type="entry name" value="DICER_DSRBF"/>
    <property type="match status" value="1"/>
</dbReference>
<dbReference type="SUPFAM" id="SSF69065">
    <property type="entry name" value="RNase III domain-like"/>
    <property type="match status" value="2"/>
</dbReference>
<keyword evidence="8" id="KW-0540">Nuclease</keyword>
<dbReference type="InterPro" id="IPR044441">
    <property type="entry name" value="DICER_DSRM"/>
</dbReference>
<evidence type="ECO:0000256" key="6">
    <source>
        <dbReference type="ARBA" id="ARBA00022490"/>
    </source>
</evidence>
<comment type="cofactor">
    <cofactor evidence="2">
        <name>Mn(2+)</name>
        <dbReference type="ChEBI" id="CHEBI:29035"/>
    </cofactor>
</comment>
<dbReference type="InterPro" id="IPR036085">
    <property type="entry name" value="PAZ_dom_sf"/>
</dbReference>
<dbReference type="GO" id="GO:0070578">
    <property type="term" value="C:RISC-loading complex"/>
    <property type="evidence" value="ECO:0007669"/>
    <property type="project" value="TreeGrafter"/>
</dbReference>
<dbReference type="InterPro" id="IPR048513">
    <property type="entry name" value="Dicer_PBD"/>
</dbReference>
<dbReference type="InterPro" id="IPR048512">
    <property type="entry name" value="Dicer_platform"/>
</dbReference>
<dbReference type="InterPro" id="IPR038248">
    <property type="entry name" value="Dicer_dimer_sf"/>
</dbReference>
<dbReference type="GO" id="GO:0005634">
    <property type="term" value="C:nucleus"/>
    <property type="evidence" value="ECO:0007669"/>
    <property type="project" value="TreeGrafter"/>
</dbReference>
<evidence type="ECO:0000256" key="11">
    <source>
        <dbReference type="ARBA" id="ARBA00022741"/>
    </source>
</evidence>
<dbReference type="PROSITE" id="PS50821">
    <property type="entry name" value="PAZ"/>
    <property type="match status" value="1"/>
</dbReference>
<dbReference type="Pfam" id="PF20931">
    <property type="entry name" value="Dicer_platform"/>
    <property type="match status" value="1"/>
</dbReference>
<feature type="domain" description="PAZ" evidence="24">
    <location>
        <begin position="1069"/>
        <end position="1215"/>
    </location>
</feature>
<dbReference type="Gene3D" id="2.170.260.10">
    <property type="entry name" value="paz domain"/>
    <property type="match status" value="1"/>
</dbReference>
<evidence type="ECO:0000256" key="2">
    <source>
        <dbReference type="ARBA" id="ARBA00001936"/>
    </source>
</evidence>
<dbReference type="PROSITE" id="PS50137">
    <property type="entry name" value="DS_RBD"/>
    <property type="match status" value="1"/>
</dbReference>
<dbReference type="GO" id="GO:0004530">
    <property type="term" value="F:deoxyribonuclease I activity"/>
    <property type="evidence" value="ECO:0007669"/>
    <property type="project" value="TreeGrafter"/>
</dbReference>
<proteinExistence type="inferred from homology"/>
<dbReference type="EC" id="3.1.26.3" evidence="5"/>
<dbReference type="SMART" id="SM00949">
    <property type="entry name" value="PAZ"/>
    <property type="match status" value="1"/>
</dbReference>
<feature type="domain" description="DRBM" evidence="22">
    <location>
        <begin position="2083"/>
        <end position="2158"/>
    </location>
</feature>
<feature type="domain" description="RNase III" evidence="23">
    <location>
        <begin position="1632"/>
        <end position="1825"/>
    </location>
</feature>
<evidence type="ECO:0000259" key="26">
    <source>
        <dbReference type="PROSITE" id="PS51194"/>
    </source>
</evidence>
<dbReference type="GO" id="GO:0046872">
    <property type="term" value="F:metal ion binding"/>
    <property type="evidence" value="ECO:0007669"/>
    <property type="project" value="UniProtKB-KW"/>
</dbReference>
<feature type="domain" description="Helicase ATP-binding" evidence="25">
    <location>
        <begin position="23"/>
        <end position="195"/>
    </location>
</feature>
<feature type="domain" description="RNase III" evidence="23">
    <location>
        <begin position="1910"/>
        <end position="2067"/>
    </location>
</feature>
<organism evidence="28 29">
    <name type="scientific">Polyplax serrata</name>
    <name type="common">Common mouse louse</name>
    <dbReference type="NCBI Taxonomy" id="468196"/>
    <lineage>
        <taxon>Eukaryota</taxon>
        <taxon>Metazoa</taxon>
        <taxon>Ecdysozoa</taxon>
        <taxon>Arthropoda</taxon>
        <taxon>Hexapoda</taxon>
        <taxon>Insecta</taxon>
        <taxon>Pterygota</taxon>
        <taxon>Neoptera</taxon>
        <taxon>Paraneoptera</taxon>
        <taxon>Psocodea</taxon>
        <taxon>Troctomorpha</taxon>
        <taxon>Phthiraptera</taxon>
        <taxon>Anoplura</taxon>
        <taxon>Polyplacidae</taxon>
        <taxon>Polyplax</taxon>
    </lineage>
</organism>
<dbReference type="Pfam" id="PF20930">
    <property type="entry name" value="Dicer_PBD"/>
    <property type="match status" value="1"/>
</dbReference>
<dbReference type="InterPro" id="IPR000999">
    <property type="entry name" value="RNase_III_dom"/>
</dbReference>
<dbReference type="FunFam" id="1.10.1520.10:FF:000005">
    <property type="entry name" value="Putative endoribonuclease dicer"/>
    <property type="match status" value="1"/>
</dbReference>
<evidence type="ECO:0000256" key="17">
    <source>
        <dbReference type="ARBA" id="ARBA00022884"/>
    </source>
</evidence>
<dbReference type="PROSITE" id="PS50142">
    <property type="entry name" value="RNASE_3_2"/>
    <property type="match status" value="2"/>
</dbReference>
<feature type="domain" description="Dicer dsRNA-binding fold" evidence="27">
    <location>
        <begin position="791"/>
        <end position="886"/>
    </location>
</feature>
<dbReference type="InterPro" id="IPR014001">
    <property type="entry name" value="Helicase_ATP-bd"/>
</dbReference>
<evidence type="ECO:0000259" key="22">
    <source>
        <dbReference type="PROSITE" id="PS50137"/>
    </source>
</evidence>
<name>A0AAN8PIQ6_POLSC</name>
<comment type="caution">
    <text evidence="28">The sequence shown here is derived from an EMBL/GenBank/DDBJ whole genome shotgun (WGS) entry which is preliminary data.</text>
</comment>
<dbReference type="GO" id="GO:0016441">
    <property type="term" value="P:post-transcriptional gene silencing"/>
    <property type="evidence" value="ECO:0007669"/>
    <property type="project" value="UniProtKB-ARBA"/>
</dbReference>
<dbReference type="PANTHER" id="PTHR14950:SF37">
    <property type="entry name" value="ENDORIBONUCLEASE DICER"/>
    <property type="match status" value="1"/>
</dbReference>
<evidence type="ECO:0000256" key="19">
    <source>
        <dbReference type="ARBA" id="ARBA00023211"/>
    </source>
</evidence>
<keyword evidence="15" id="KW-0067">ATP-binding</keyword>
<keyword evidence="7" id="KW-0597">Phosphoprotein</keyword>
<sequence length="2165" mass="248341">MAYHFIDNIYSKSLTPKEPNIELLDAAFERNIIVCLNNSTGKNFIASKLTQGIIHNTKENEGTVTVYVSDSASVVAKQGASFQRLTDMIVNHYTSIDEVKMDKIFKSKGQDQIYILETQTAVFLLQKKILAMSDINLLILHDCHCILKCGSVPMKELMKFYFASIQKPHILSLSSSLFSSELDLSKIKSSLKKMEDLLDCKAETASNVLSLLRYGTHPHEVIIEYAPHIPVAIDKVIENEITHAINFIRDHRYDPSEMYEGFAEELLNIPDPKLDPEEVFLELLNTLHTLGPWSTDRAAHILLLQTEKLKVTTPYERHFLLLCMTSTVLVKIRAILDDFFSDISDKDRIYKYSSPKILRVIEILKCFVPEKGDSNSGAHSDEEKEKDDCQSNDQNYEYYENCDCDELEMSRKCFNCDCDLMTQFLVKRLNLQNDFTYDKFVELKHSSKNKEKDLIVNEKKCSSNSNISNCLKCCVKNNTEQDFFNKKLENSHSNICQKVSQSVKSNDTSQQKEKRKYQQNRNCQLPLGHRQISNNSPKSGGQKINEVSTIENYLQYHEYLLLPKFKVDRHSHYDHFNSSNPLKVDGHDDLLFKQMKSYGDSDVQLCGLIFVDKKFTAKVLFHVLNDLKQADEDFSFLNVQFTVGKIVDGTKDPKGAENEHRKQELMLKRFRIRACNLLIGTNFLEEGIDLPKCNLVIRFDTPSSYRSYINTKERARATDSLYCLLVDSNTQDNFVNQLGKYYETEAMLLEKCGHLEPGEDEEKEADEYTQLVEPFCPLLKQECPHIDLSTAVSLVNRYCAKLPSDTFTRLTPMWKITSQQMFGREMFVCKIRLPINSPVKKEIEGLPMPSRVLARRFAAFICCQVLHRAGELDDTLHPISKESFWMREEEQLNSAICNEELEEMMSKNCMEPRPGTTKRRQYYYKRIADSLTGCLPIAGEPAFLYDITMVLTCPLPEEQNTRGRKIHPPEDSLRGFGILTRKNIPKIGPFPIFTRSGEVQVKLQLADRTVVLSELQKEKIVAFIHYTFTSVLRLQKYLMMFDPSASENSYFIVPTKRVKDSTTIEVDWSFLELIYEKKNQGPVLVPEEERKNFVFDSAKFEDAVVSPWYRNQDQPQYLYVAEICTHLNPKSEFPGDEYDTFEEYYYKKYNITIQNSNQSLLDVDHTSARLNFLTPRYVNRKGVALPTTSEEKKRAKRENLKQKQILIPELCDIHPFPATLWRKAVCLPCILHRINALLLADQVRRVVATEIGIGSTDLERDLNWEPLNFGWSLADVLKQTKALQKQEVTDTKNENAVELLKEEKLDTDIIETAKLKSKTNNDVTNNENDDLTGKSGAWLEIGTWSNDMACAKKELTDDLNDMEDLILSKNVTLIEKTDIKEINGWDAEIKTELKHPIRYNSPTRCLAEATADDGHTLDTDSSYSDDYLDLSSEIDTDSECGGLKIEFMEDNVAEAIESNNTATKFLKELSEIEEEQPWICEESEEYSKYIDEFNTNLEKKKKQILESDKYFSKEKPFEFTRHCNNSIRFSSIPFSCGYPESNSNNSDTFGSADNRFPVLVKKIPDSLNNLPLTSVILKSLTEAEVRSREHKETVEDCDKKSLPKTKPSIDTCNFSFDEQPDLDGHPGPSPSLILQALTMSNANDGINLERLETIGDSFLKYAITTYLYCAYENVHEGKLSHLRSKQVSNFNLYRLGRRKVLGESMVATKFEPHDNWLPPCYYVPRELERALIEAGVPASHWNRADLPSLRNLTKEEICQLVKEKGEQLGIVNSEKGLPNATVPCLNLENMPCFIPYNLMTQHSIPDKSIADCVEALIGAYLVACGPRGALLFMSWLGIKVLPKEEKFFKSENDPGIRRGVGCSLPVKVKTECGEEMWSQVCFGEVPTPRQPLTRHVENPEGELERLLRGFSVFEDSLQYRFRDRSYLLQALTHASYFPNRLTDCYQRLEFLGDAVLDYLITRHLYEDPRHHSPGALTDLRSALVNNTIFASLAVRHNFHKYFRHLCPSLNEVVDRFVRFQHENGHAITEEFYLIEEDECEEAEDVEVPKALGDVFESVAGAIFLDSGMSLDAVWNVYYRIMKNEIELFSRNVPKSPIRELFELEPETAQFGKPEKLADGRRVRVSVEVFGKGIFNGIGRNYRIAKCTAAKCALKQLKRRGLIERR</sequence>
<dbReference type="SUPFAM" id="SSF101690">
    <property type="entry name" value="PAZ domain"/>
    <property type="match status" value="1"/>
</dbReference>
<dbReference type="PANTHER" id="PTHR14950">
    <property type="entry name" value="DICER-RELATED"/>
    <property type="match status" value="1"/>
</dbReference>
<comment type="cofactor">
    <cofactor evidence="3">
        <name>Mg(2+)</name>
        <dbReference type="ChEBI" id="CHEBI:18420"/>
    </cofactor>
</comment>
<comment type="subcellular location">
    <subcellularLocation>
        <location evidence="4">Cytoplasm</location>
    </subcellularLocation>
</comment>
<evidence type="ECO:0000256" key="7">
    <source>
        <dbReference type="ARBA" id="ARBA00022553"/>
    </source>
</evidence>
<protein>
    <recommendedName>
        <fullName evidence="5">ribonuclease III</fullName>
        <ecNumber evidence="5">3.1.26.3</ecNumber>
    </recommendedName>
</protein>
<dbReference type="FunFam" id="3.30.160.20:FF:000015">
    <property type="entry name" value="endoribonuclease Dicer"/>
    <property type="match status" value="1"/>
</dbReference>
<dbReference type="Gene3D" id="1.10.1520.10">
    <property type="entry name" value="Ribonuclease III domain"/>
    <property type="match status" value="2"/>
</dbReference>
<evidence type="ECO:0000256" key="5">
    <source>
        <dbReference type="ARBA" id="ARBA00012177"/>
    </source>
</evidence>
<evidence type="ECO:0000256" key="14">
    <source>
        <dbReference type="ARBA" id="ARBA00022806"/>
    </source>
</evidence>
<dbReference type="GO" id="GO:0005524">
    <property type="term" value="F:ATP binding"/>
    <property type="evidence" value="ECO:0007669"/>
    <property type="project" value="UniProtKB-KW"/>
</dbReference>
<evidence type="ECO:0000256" key="16">
    <source>
        <dbReference type="ARBA" id="ARBA00022842"/>
    </source>
</evidence>
<evidence type="ECO:0000256" key="21">
    <source>
        <dbReference type="PROSITE-ProRule" id="PRU00657"/>
    </source>
</evidence>
<dbReference type="GO" id="GO:0006309">
    <property type="term" value="P:apoptotic DNA fragmentation"/>
    <property type="evidence" value="ECO:0007669"/>
    <property type="project" value="TreeGrafter"/>
</dbReference>
<comment type="catalytic activity">
    <reaction evidence="1">
        <text>Endonucleolytic cleavage to 5'-phosphomonoester.</text>
        <dbReference type="EC" id="3.1.26.3"/>
    </reaction>
</comment>
<dbReference type="SUPFAM" id="SSF52540">
    <property type="entry name" value="P-loop containing nucleoside triphosphate hydrolases"/>
    <property type="match status" value="1"/>
</dbReference>
<evidence type="ECO:0000256" key="20">
    <source>
        <dbReference type="ARBA" id="ARBA00035116"/>
    </source>
</evidence>
<dbReference type="PROSITE" id="PS51192">
    <property type="entry name" value="HELICASE_ATP_BIND_1"/>
    <property type="match status" value="1"/>
</dbReference>
<dbReference type="InterPro" id="IPR005034">
    <property type="entry name" value="Dicer_dimerisation"/>
</dbReference>
<dbReference type="GO" id="GO:0005737">
    <property type="term" value="C:cytoplasm"/>
    <property type="evidence" value="ECO:0007669"/>
    <property type="project" value="UniProtKB-SubCell"/>
</dbReference>
<evidence type="ECO:0000256" key="13">
    <source>
        <dbReference type="ARBA" id="ARBA00022801"/>
    </source>
</evidence>
<evidence type="ECO:0000256" key="8">
    <source>
        <dbReference type="ARBA" id="ARBA00022722"/>
    </source>
</evidence>
<evidence type="ECO:0000259" key="27">
    <source>
        <dbReference type="PROSITE" id="PS51327"/>
    </source>
</evidence>
<dbReference type="GO" id="GO:0004386">
    <property type="term" value="F:helicase activity"/>
    <property type="evidence" value="ECO:0007669"/>
    <property type="project" value="UniProtKB-KW"/>
</dbReference>
<dbReference type="CDD" id="cd10843">
    <property type="entry name" value="DSRM_DICER"/>
    <property type="match status" value="1"/>
</dbReference>
<evidence type="ECO:0000256" key="15">
    <source>
        <dbReference type="ARBA" id="ARBA00022840"/>
    </source>
</evidence>
<dbReference type="Gene3D" id="3.30.160.20">
    <property type="match status" value="1"/>
</dbReference>
<keyword evidence="10" id="KW-0677">Repeat</keyword>
<evidence type="ECO:0000259" key="24">
    <source>
        <dbReference type="PROSITE" id="PS50821"/>
    </source>
</evidence>
<dbReference type="EMBL" id="JAWJWE010000008">
    <property type="protein sequence ID" value="KAK6631786.1"/>
    <property type="molecule type" value="Genomic_DNA"/>
</dbReference>
<dbReference type="Gene3D" id="3.40.50.300">
    <property type="entry name" value="P-loop containing nucleotide triphosphate hydrolases"/>
    <property type="match status" value="2"/>
</dbReference>
<dbReference type="CDD" id="cd15903">
    <property type="entry name" value="Dicer_PBD"/>
    <property type="match status" value="1"/>
</dbReference>
<evidence type="ECO:0000256" key="1">
    <source>
        <dbReference type="ARBA" id="ARBA00000109"/>
    </source>
</evidence>
<dbReference type="Pfam" id="PF00271">
    <property type="entry name" value="Helicase_C"/>
    <property type="match status" value="1"/>
</dbReference>
<dbReference type="InterPro" id="IPR036389">
    <property type="entry name" value="RNase_III_sf"/>
</dbReference>
<keyword evidence="13" id="KW-0378">Hydrolase</keyword>
<dbReference type="GO" id="GO:0003723">
    <property type="term" value="F:RNA binding"/>
    <property type="evidence" value="ECO:0007669"/>
    <property type="project" value="UniProtKB-UniRule"/>
</dbReference>
<dbReference type="Gene3D" id="3.30.160.380">
    <property type="entry name" value="Dicer dimerisation domain"/>
    <property type="match status" value="1"/>
</dbReference>
<dbReference type="Pfam" id="PF03368">
    <property type="entry name" value="Dicer_dimer"/>
    <property type="match status" value="1"/>
</dbReference>
<keyword evidence="6" id="KW-0963">Cytoplasm</keyword>
<keyword evidence="9" id="KW-0479">Metal-binding</keyword>
<comment type="similarity">
    <text evidence="20 21">Belongs to the helicase family. Dicer subfamily.</text>
</comment>
<dbReference type="CDD" id="cd00593">
    <property type="entry name" value="RIBOc"/>
    <property type="match status" value="2"/>
</dbReference>
<dbReference type="InterPro" id="IPR001650">
    <property type="entry name" value="Helicase_C-like"/>
</dbReference>
<evidence type="ECO:0000313" key="28">
    <source>
        <dbReference type="EMBL" id="KAK6631786.1"/>
    </source>
</evidence>
<dbReference type="GO" id="GO:0030422">
    <property type="term" value="P:siRNA processing"/>
    <property type="evidence" value="ECO:0007669"/>
    <property type="project" value="InterPro"/>
</dbReference>
<keyword evidence="11" id="KW-0547">Nucleotide-binding</keyword>
<dbReference type="Pfam" id="PF00636">
    <property type="entry name" value="Ribonuclease_3"/>
    <property type="match status" value="2"/>
</dbReference>
<dbReference type="InterPro" id="IPR014720">
    <property type="entry name" value="dsRBD_dom"/>
</dbReference>
<dbReference type="Pfam" id="PF02170">
    <property type="entry name" value="PAZ"/>
    <property type="match status" value="1"/>
</dbReference>
<reference evidence="28 29" key="1">
    <citation type="submission" date="2023-10" db="EMBL/GenBank/DDBJ databases">
        <title>Genomes of two closely related lineages of the louse Polyplax serrata with different host specificities.</title>
        <authorList>
            <person name="Martinu J."/>
            <person name="Tarabai H."/>
            <person name="Stefka J."/>
            <person name="Hypsa V."/>
        </authorList>
    </citation>
    <scope>NUCLEOTIDE SEQUENCE [LARGE SCALE GENOMIC DNA]</scope>
    <source>
        <strain evidence="28">HR10_N</strain>
    </source>
</reference>
<evidence type="ECO:0000256" key="3">
    <source>
        <dbReference type="ARBA" id="ARBA00001946"/>
    </source>
</evidence>
<evidence type="ECO:0000256" key="12">
    <source>
        <dbReference type="ARBA" id="ARBA00022759"/>
    </source>
</evidence>